<dbReference type="Proteomes" id="UP000644020">
    <property type="component" value="Unassembled WGS sequence"/>
</dbReference>
<comment type="caution">
    <text evidence="3">The sequence shown here is derived from an EMBL/GenBank/DDBJ whole genome shotgun (WGS) entry which is preliminary data.</text>
</comment>
<organism evidence="3 4">
    <name type="scientific">Streptomyces termitum</name>
    <dbReference type="NCBI Taxonomy" id="67368"/>
    <lineage>
        <taxon>Bacteria</taxon>
        <taxon>Bacillati</taxon>
        <taxon>Actinomycetota</taxon>
        <taxon>Actinomycetes</taxon>
        <taxon>Kitasatosporales</taxon>
        <taxon>Streptomycetaceae</taxon>
        <taxon>Streptomyces</taxon>
    </lineage>
</organism>
<dbReference type="InterPro" id="IPR019405">
    <property type="entry name" value="Lactonase_7-beta_prop"/>
</dbReference>
<dbReference type="GO" id="GO:0017057">
    <property type="term" value="F:6-phosphogluconolactonase activity"/>
    <property type="evidence" value="ECO:0007669"/>
    <property type="project" value="TreeGrafter"/>
</dbReference>
<dbReference type="InterPro" id="IPR015943">
    <property type="entry name" value="WD40/YVTN_repeat-like_dom_sf"/>
</dbReference>
<dbReference type="Gene3D" id="2.130.10.10">
    <property type="entry name" value="YVTN repeat-like/Quinoprotein amine dehydrogenase"/>
    <property type="match status" value="1"/>
</dbReference>
<evidence type="ECO:0000256" key="1">
    <source>
        <dbReference type="ARBA" id="ARBA00005564"/>
    </source>
</evidence>
<feature type="region of interest" description="Disordered" evidence="2">
    <location>
        <begin position="1"/>
        <end position="23"/>
    </location>
</feature>
<dbReference type="SUPFAM" id="SSF51004">
    <property type="entry name" value="C-terminal (heme d1) domain of cytochrome cd1-nitrite reductase"/>
    <property type="match status" value="1"/>
</dbReference>
<accession>A0A918W9P6</accession>
<dbReference type="InterPro" id="IPR050282">
    <property type="entry name" value="Cycloisomerase_2"/>
</dbReference>
<dbReference type="EMBL" id="BMUL01000007">
    <property type="protein sequence ID" value="GHA85607.1"/>
    <property type="molecule type" value="Genomic_DNA"/>
</dbReference>
<proteinExistence type="inferred from homology"/>
<gene>
    <name evidence="3" type="ORF">GCM10010305_31820</name>
</gene>
<dbReference type="InterPro" id="IPR011048">
    <property type="entry name" value="Haem_d1_sf"/>
</dbReference>
<protein>
    <recommendedName>
        <fullName evidence="5">Lactonase family protein</fullName>
    </recommendedName>
</protein>
<dbReference type="GO" id="GO:0005829">
    <property type="term" value="C:cytosol"/>
    <property type="evidence" value="ECO:0007669"/>
    <property type="project" value="TreeGrafter"/>
</dbReference>
<name>A0A918W9P6_9ACTN</name>
<evidence type="ECO:0000313" key="4">
    <source>
        <dbReference type="Proteomes" id="UP000644020"/>
    </source>
</evidence>
<evidence type="ECO:0008006" key="5">
    <source>
        <dbReference type="Google" id="ProtNLM"/>
    </source>
</evidence>
<feature type="compositionally biased region" description="Basic and acidic residues" evidence="2">
    <location>
        <begin position="14"/>
        <end position="23"/>
    </location>
</feature>
<evidence type="ECO:0000256" key="2">
    <source>
        <dbReference type="SAM" id="MobiDB-lite"/>
    </source>
</evidence>
<sequence length="361" mass="36286">MTGPGAGGAVGGTDETRGNEPGRVRAYLGSFTSAGGRGVLAADVDPATGALTVTGGTDAVADPSYLALADGVLYAVSETAPGAVAALATGPEPRPLGAPVPVDGAGPTHLALAGGHLLTANYTSGSVSALPLAEDGTPGPAAAVLRHEGSGPVADRQAEPHAHQVLPDPSGRWAVSVDLGTDSVRVCALDPATGALSLHREIALRPGYGPRHLAFHPDGGHAYVVGELEPAVTVCRWDAGRGELTPLAEIPLVGTGSATPAHPSAVVVAPDGRFLWVAVRGTDTIAVLVLSPEGDEAIRSATVPCGGAWPRDLALDPSGRRLYAANERSGDVTWFDVDRETGRPVRAGSVPVPAVTCVVFG</sequence>
<dbReference type="AlphaFoldDB" id="A0A918W9P6"/>
<feature type="compositionally biased region" description="Gly residues" evidence="2">
    <location>
        <begin position="1"/>
        <end position="11"/>
    </location>
</feature>
<comment type="similarity">
    <text evidence="1">Belongs to the cycloisomerase 2 family.</text>
</comment>
<feature type="region of interest" description="Disordered" evidence="2">
    <location>
        <begin position="148"/>
        <end position="170"/>
    </location>
</feature>
<dbReference type="Pfam" id="PF10282">
    <property type="entry name" value="Lactonase"/>
    <property type="match status" value="1"/>
</dbReference>
<keyword evidence="4" id="KW-1185">Reference proteome</keyword>
<evidence type="ECO:0000313" key="3">
    <source>
        <dbReference type="EMBL" id="GHA85607.1"/>
    </source>
</evidence>
<reference evidence="3" key="2">
    <citation type="submission" date="2020-09" db="EMBL/GenBank/DDBJ databases">
        <authorList>
            <person name="Sun Q."/>
            <person name="Ohkuma M."/>
        </authorList>
    </citation>
    <scope>NUCLEOTIDE SEQUENCE</scope>
    <source>
        <strain evidence="3">JCM 4518</strain>
    </source>
</reference>
<dbReference type="PANTHER" id="PTHR30344:SF1">
    <property type="entry name" value="6-PHOSPHOGLUCONOLACTONASE"/>
    <property type="match status" value="1"/>
</dbReference>
<dbReference type="PANTHER" id="PTHR30344">
    <property type="entry name" value="6-PHOSPHOGLUCONOLACTONASE-RELATED"/>
    <property type="match status" value="1"/>
</dbReference>
<reference evidence="3" key="1">
    <citation type="journal article" date="2014" name="Int. J. Syst. Evol. Microbiol.">
        <title>Complete genome sequence of Corynebacterium casei LMG S-19264T (=DSM 44701T), isolated from a smear-ripened cheese.</title>
        <authorList>
            <consortium name="US DOE Joint Genome Institute (JGI-PGF)"/>
            <person name="Walter F."/>
            <person name="Albersmeier A."/>
            <person name="Kalinowski J."/>
            <person name="Ruckert C."/>
        </authorList>
    </citation>
    <scope>NUCLEOTIDE SEQUENCE</scope>
    <source>
        <strain evidence="3">JCM 4518</strain>
    </source>
</reference>